<dbReference type="PIRSF" id="PIRSF000098">
    <property type="entry name" value="Homoser_dehydrog"/>
    <property type="match status" value="1"/>
</dbReference>
<dbReference type="SUPFAM" id="SSF55347">
    <property type="entry name" value="Glyceraldehyde-3-phosphate dehydrogenase-like, C-terminal domain"/>
    <property type="match status" value="1"/>
</dbReference>
<keyword evidence="9" id="KW-0486">Methionine biosynthesis</keyword>
<dbReference type="Gene3D" id="3.40.50.720">
    <property type="entry name" value="NAD(P)-binding Rossmann-like Domain"/>
    <property type="match status" value="1"/>
</dbReference>
<evidence type="ECO:0000256" key="6">
    <source>
        <dbReference type="ARBA" id="ARBA00022605"/>
    </source>
</evidence>
<evidence type="ECO:0000256" key="2">
    <source>
        <dbReference type="ARBA" id="ARBA00005062"/>
    </source>
</evidence>
<dbReference type="NCBIfam" id="NF004976">
    <property type="entry name" value="PRK06349.1"/>
    <property type="match status" value="1"/>
</dbReference>
<dbReference type="InterPro" id="IPR036291">
    <property type="entry name" value="NAD(P)-bd_dom_sf"/>
</dbReference>
<keyword evidence="13" id="KW-1185">Reference proteome</keyword>
<name>A0ABM5NFU8_LIBAS</name>
<dbReference type="InterPro" id="IPR005106">
    <property type="entry name" value="Asp/hSer_DH_NAD-bd"/>
</dbReference>
<dbReference type="EC" id="1.1.1.3" evidence="4"/>
<dbReference type="PANTHER" id="PTHR43331:SF1">
    <property type="entry name" value="HOMOSERINE DEHYDROGENASE"/>
    <property type="match status" value="1"/>
</dbReference>
<evidence type="ECO:0000256" key="4">
    <source>
        <dbReference type="ARBA" id="ARBA00013213"/>
    </source>
</evidence>
<dbReference type="Pfam" id="PF00742">
    <property type="entry name" value="Homoserine_dh"/>
    <property type="match status" value="1"/>
</dbReference>
<protein>
    <recommendedName>
        <fullName evidence="5">Homoserine dehydrogenase</fullName>
        <ecNumber evidence="4">1.1.1.3</ecNumber>
    </recommendedName>
</protein>
<dbReference type="Gene3D" id="3.30.70.260">
    <property type="match status" value="1"/>
</dbReference>
<evidence type="ECO:0000313" key="12">
    <source>
        <dbReference type="EMBL" id="AGH17136.1"/>
    </source>
</evidence>
<comment type="similarity">
    <text evidence="3">Belongs to the homoserine dehydrogenase family.</text>
</comment>
<dbReference type="SUPFAM" id="SSF51735">
    <property type="entry name" value="NAD(P)-binding Rossmann-fold domains"/>
    <property type="match status" value="1"/>
</dbReference>
<evidence type="ECO:0000256" key="3">
    <source>
        <dbReference type="ARBA" id="ARBA00006753"/>
    </source>
</evidence>
<evidence type="ECO:0000259" key="10">
    <source>
        <dbReference type="Pfam" id="PF00742"/>
    </source>
</evidence>
<dbReference type="Pfam" id="PF03447">
    <property type="entry name" value="NAD_binding_3"/>
    <property type="match status" value="1"/>
</dbReference>
<keyword evidence="8" id="KW-0560">Oxidoreductase</keyword>
<reference evidence="12 13" key="1">
    <citation type="journal article" date="2013" name="Genome Announc.">
        <title>Complete Genome Sequence of a Chinese Strain of 'Candidatus Liberibacter asiaticus'.</title>
        <authorList>
            <person name="Lin H."/>
            <person name="Han C.S."/>
            <person name="Liu B."/>
            <person name="Lou B."/>
            <person name="Bai X."/>
            <person name="Deng C."/>
            <person name="Civerolo E.L."/>
            <person name="Gupta G."/>
        </authorList>
    </citation>
    <scope>NUCLEOTIDE SEQUENCE [LARGE SCALE GENOMIC DNA]</scope>
    <source>
        <strain evidence="13">gxpsy</strain>
    </source>
</reference>
<comment type="pathway">
    <text evidence="1">Amino-acid biosynthesis; L-threonine biosynthesis; L-threonine from L-aspartate: step 3/5.</text>
</comment>
<evidence type="ECO:0000256" key="8">
    <source>
        <dbReference type="ARBA" id="ARBA00023002"/>
    </source>
</evidence>
<dbReference type="InterPro" id="IPR001342">
    <property type="entry name" value="HDH_cat"/>
</dbReference>
<dbReference type="InterPro" id="IPR016204">
    <property type="entry name" value="HDH"/>
</dbReference>
<evidence type="ECO:0000259" key="11">
    <source>
        <dbReference type="Pfam" id="PF03447"/>
    </source>
</evidence>
<dbReference type="Gene3D" id="3.30.360.10">
    <property type="entry name" value="Dihydrodipicolinate Reductase, domain 2"/>
    <property type="match status" value="1"/>
</dbReference>
<proteinExistence type="inferred from homology"/>
<accession>A0ABM5NFU8</accession>
<keyword evidence="6" id="KW-0028">Amino-acid biosynthesis</keyword>
<evidence type="ECO:0000256" key="9">
    <source>
        <dbReference type="ARBA" id="ARBA00023167"/>
    </source>
</evidence>
<dbReference type="PANTHER" id="PTHR43331">
    <property type="entry name" value="HOMOSERINE DEHYDROGENASE"/>
    <property type="match status" value="1"/>
</dbReference>
<comment type="pathway">
    <text evidence="2">Amino-acid biosynthesis; L-methionine biosynthesis via de novo pathway; L-homoserine from L-aspartate: step 3/3.</text>
</comment>
<sequence length="446" mass="48728">MEGSKVNRMAGVLKVGVAGLGTVGSALIRSIQKREGRFKDLDQHSFVVSAISARDKNIDRGIDCLRYEWFDDPLIMAGEADIDVFVELIGGEDYPAYDAVRIALMRGCHVVTANKALIASHGKDLALLAQKNNAILNFEAAVAGGIPIIRILKNYVEYDEINRVYGIINGTCNYILSHMNNLGLSFQDCLEEARRQGYAEGDATFDINGVDSSHKIAILSAIAFGIDTSVEGVYCEGISNITLEDIRGAADFGYCIKFLAMARRKGKGIIRYVYPVLLKYDSVMALVDGITNAVVIETNGLGKLTMTGPGAGGSATASAVLGDICSIAKTNTQKSVSWALGKESSSFSVIHCDGVYEEEKEYFIRLTIRNFEGILDKITSQMSDFNISLRLFSCPHQEENSQEFSVFMITHKVSGKLIRDAIECFNGKSDAIRYSCVICIENFESI</sequence>
<evidence type="ECO:0000256" key="7">
    <source>
        <dbReference type="ARBA" id="ARBA00022697"/>
    </source>
</evidence>
<keyword evidence="7" id="KW-0791">Threonine biosynthesis</keyword>
<gene>
    <name evidence="12" type="ORF">WSI_03830</name>
</gene>
<dbReference type="EMBL" id="CP004005">
    <property type="protein sequence ID" value="AGH17136.1"/>
    <property type="molecule type" value="Genomic_DNA"/>
</dbReference>
<dbReference type="Proteomes" id="UP000011820">
    <property type="component" value="Chromosome"/>
</dbReference>
<feature type="domain" description="Aspartate/homoserine dehydrogenase NAD-binding" evidence="11">
    <location>
        <begin position="19"/>
        <end position="138"/>
    </location>
</feature>
<organism evidence="12 13">
    <name type="scientific">Candidatus Liberibacter asiaticus str. gxpsy</name>
    <dbReference type="NCBI Taxonomy" id="1174529"/>
    <lineage>
        <taxon>Bacteria</taxon>
        <taxon>Pseudomonadati</taxon>
        <taxon>Pseudomonadota</taxon>
        <taxon>Alphaproteobacteria</taxon>
        <taxon>Hyphomicrobiales</taxon>
        <taxon>Rhizobiaceae</taxon>
        <taxon>Liberibacter</taxon>
    </lineage>
</organism>
<feature type="domain" description="Homoserine dehydrogenase catalytic" evidence="10">
    <location>
        <begin position="147"/>
        <end position="324"/>
    </location>
</feature>
<evidence type="ECO:0000313" key="13">
    <source>
        <dbReference type="Proteomes" id="UP000011820"/>
    </source>
</evidence>
<evidence type="ECO:0000256" key="5">
    <source>
        <dbReference type="ARBA" id="ARBA00013376"/>
    </source>
</evidence>
<evidence type="ECO:0000256" key="1">
    <source>
        <dbReference type="ARBA" id="ARBA00005056"/>
    </source>
</evidence>